<dbReference type="Pfam" id="PF01381">
    <property type="entry name" value="HTH_3"/>
    <property type="match status" value="1"/>
</dbReference>
<dbReference type="PANTHER" id="PTHR37038">
    <property type="entry name" value="TRANSCRIPTIONAL REGULATOR-RELATED"/>
    <property type="match status" value="1"/>
</dbReference>
<organism evidence="3 4">
    <name type="scientific">Tenuibacillus multivorans</name>
    <dbReference type="NCBI Taxonomy" id="237069"/>
    <lineage>
        <taxon>Bacteria</taxon>
        <taxon>Bacillati</taxon>
        <taxon>Bacillota</taxon>
        <taxon>Bacilli</taxon>
        <taxon>Bacillales</taxon>
        <taxon>Bacillaceae</taxon>
        <taxon>Tenuibacillus</taxon>
    </lineage>
</organism>
<dbReference type="InterPro" id="IPR010982">
    <property type="entry name" value="Lambda_DNA-bd_dom_sf"/>
</dbReference>
<feature type="repeat" description="TPR" evidence="1">
    <location>
        <begin position="228"/>
        <end position="261"/>
    </location>
</feature>
<evidence type="ECO:0000256" key="1">
    <source>
        <dbReference type="PROSITE-ProRule" id="PRU00339"/>
    </source>
</evidence>
<name>A0A1H0B815_9BACI</name>
<dbReference type="InterPro" id="IPR019734">
    <property type="entry name" value="TPR_rpt"/>
</dbReference>
<dbReference type="Proteomes" id="UP000199334">
    <property type="component" value="Unassembled WGS sequence"/>
</dbReference>
<dbReference type="Pfam" id="PF13181">
    <property type="entry name" value="TPR_8"/>
    <property type="match status" value="1"/>
</dbReference>
<dbReference type="InterPro" id="IPR011990">
    <property type="entry name" value="TPR-like_helical_dom_sf"/>
</dbReference>
<dbReference type="AlphaFoldDB" id="A0A1H0B815"/>
<dbReference type="GO" id="GO:0003677">
    <property type="term" value="F:DNA binding"/>
    <property type="evidence" value="ECO:0007669"/>
    <property type="project" value="InterPro"/>
</dbReference>
<keyword evidence="1" id="KW-0802">TPR repeat</keyword>
<reference evidence="3 4" key="1">
    <citation type="submission" date="2016-10" db="EMBL/GenBank/DDBJ databases">
        <authorList>
            <person name="de Groot N.N."/>
        </authorList>
    </citation>
    <scope>NUCLEOTIDE SEQUENCE [LARGE SCALE GENOMIC DNA]</scope>
    <source>
        <strain evidence="3 4">CGMCC 1.3442</strain>
    </source>
</reference>
<evidence type="ECO:0000259" key="2">
    <source>
        <dbReference type="PROSITE" id="PS50943"/>
    </source>
</evidence>
<gene>
    <name evidence="3" type="ORF">SAMN05216498_2258</name>
</gene>
<dbReference type="EMBL" id="FNIG01000004">
    <property type="protein sequence ID" value="SDN41805.1"/>
    <property type="molecule type" value="Genomic_DNA"/>
</dbReference>
<dbReference type="SUPFAM" id="SSF48452">
    <property type="entry name" value="TPR-like"/>
    <property type="match status" value="2"/>
</dbReference>
<dbReference type="PROSITE" id="PS50005">
    <property type="entry name" value="TPR"/>
    <property type="match status" value="2"/>
</dbReference>
<dbReference type="PROSITE" id="PS50943">
    <property type="entry name" value="HTH_CROC1"/>
    <property type="match status" value="1"/>
</dbReference>
<proteinExistence type="predicted"/>
<dbReference type="Gene3D" id="1.25.40.10">
    <property type="entry name" value="Tetratricopeptide repeat domain"/>
    <property type="match status" value="1"/>
</dbReference>
<accession>A0A1H0B815</accession>
<dbReference type="SMART" id="SM00028">
    <property type="entry name" value="TPR"/>
    <property type="match status" value="4"/>
</dbReference>
<keyword evidence="4" id="KW-1185">Reference proteome</keyword>
<dbReference type="InterPro" id="IPR053163">
    <property type="entry name" value="HTH-type_regulator_Rgg"/>
</dbReference>
<dbReference type="Pfam" id="PF13176">
    <property type="entry name" value="TPR_7"/>
    <property type="match status" value="1"/>
</dbReference>
<dbReference type="CDD" id="cd00093">
    <property type="entry name" value="HTH_XRE"/>
    <property type="match status" value="1"/>
</dbReference>
<dbReference type="SMART" id="SM00530">
    <property type="entry name" value="HTH_XRE"/>
    <property type="match status" value="1"/>
</dbReference>
<feature type="domain" description="HTH cro/C1-type" evidence="2">
    <location>
        <begin position="10"/>
        <end position="63"/>
    </location>
</feature>
<protein>
    <submittedName>
        <fullName evidence="3">Transcriptional regulator, contains XRE-family HTH domain</fullName>
    </submittedName>
</protein>
<feature type="repeat" description="TPR" evidence="1">
    <location>
        <begin position="268"/>
        <end position="301"/>
    </location>
</feature>
<evidence type="ECO:0000313" key="4">
    <source>
        <dbReference type="Proteomes" id="UP000199334"/>
    </source>
</evidence>
<dbReference type="STRING" id="237069.SAMN05216498_2258"/>
<dbReference type="SUPFAM" id="SSF47413">
    <property type="entry name" value="lambda repressor-like DNA-binding domains"/>
    <property type="match status" value="1"/>
</dbReference>
<dbReference type="Gene3D" id="1.10.260.40">
    <property type="entry name" value="lambda repressor-like DNA-binding domains"/>
    <property type="match status" value="1"/>
</dbReference>
<dbReference type="InterPro" id="IPR001387">
    <property type="entry name" value="Cro/C1-type_HTH"/>
</dbReference>
<sequence>MILMDLGAIIQYYRTKQGLTQKELANGLCSVSYLSKIESGVIEPNLDTIKLLLNRLNMDYEKLTSYDEVAIDHRIDELNQKINDKQLDEAKKIVNELKEVITPFHHSDTQNYFQLNYFYYLISKEPSKRYNIDIQDLLTLEGTFSGRKLYYFYKVIGFYYSCHTNSKLANQYFHKAKEILDSQSIHDPELYYLLALSYMGMRQPVYSNYYCGMALEQFANDLLYNHVTDCYHLLGINYLNLGAYDISENYFNQVLQSKPMGRSPKVRSRATHNLGILHFRKEEYEKALACLHEALENHEKVYDILYSIYVIAKIHYLQGDKDKALKYIKRGEEILKSDNIVKLRYRYYILRHQIHNQTHDEEFLNKAKNVILPYYHTIGENHFIKELNELLAEIYSKKGDYKQASEYYKKLANIMIQ</sequence>
<evidence type="ECO:0000313" key="3">
    <source>
        <dbReference type="EMBL" id="SDN41805.1"/>
    </source>
</evidence>
<dbReference type="Pfam" id="PF13424">
    <property type="entry name" value="TPR_12"/>
    <property type="match status" value="1"/>
</dbReference>